<protein>
    <submittedName>
        <fullName evidence="1">Uncharacterized protein</fullName>
    </submittedName>
</protein>
<reference evidence="1" key="1">
    <citation type="submission" date="2020-10" db="EMBL/GenBank/DDBJ databases">
        <title>Whole-genome sequence of Luteibacter sp. EIF3.</title>
        <authorList>
            <person name="Friedrich I."/>
            <person name="Hertel R."/>
            <person name="Daniel R."/>
        </authorList>
    </citation>
    <scope>NUCLEOTIDE SEQUENCE</scope>
    <source>
        <strain evidence="1">EIF3</strain>
    </source>
</reference>
<name>A0ABY4T3U4_9GAMM</name>
<dbReference type="Proteomes" id="UP001056681">
    <property type="component" value="Chromosome"/>
</dbReference>
<dbReference type="EMBL" id="CP063231">
    <property type="protein sequence ID" value="URL59582.1"/>
    <property type="molecule type" value="Genomic_DNA"/>
</dbReference>
<sequence>MSTTTLLDKLKRMYVDPPSEGTCYLHIAPEDQRLMIDLLTKQAAEPVEQAAGQSLYVGTLQRKLSALVDEIERPVEFKPAKEEYFRAGVRAAMIRAIAELEMFAIQQKPEQAVGDGVGLADEFEQVHGHVAHILTDDENDTMESVSKLLRTPRLAVATPAEMTDEMAWEACHVFTGRRHGHSESFMTRMRRFLEWLSNDPDGRRFIVAQPSAVGVPDTYTPTDDDVREWMRRSDVDHGSVEQWRAAIDDARSMHLLAAAPEVK</sequence>
<organism evidence="1 2">
    <name type="scientific">Luteibacter flocculans</name>
    <dbReference type="NCBI Taxonomy" id="2780091"/>
    <lineage>
        <taxon>Bacteria</taxon>
        <taxon>Pseudomonadati</taxon>
        <taxon>Pseudomonadota</taxon>
        <taxon>Gammaproteobacteria</taxon>
        <taxon>Lysobacterales</taxon>
        <taxon>Rhodanobacteraceae</taxon>
        <taxon>Luteibacter</taxon>
    </lineage>
</organism>
<proteinExistence type="predicted"/>
<keyword evidence="2" id="KW-1185">Reference proteome</keyword>
<dbReference type="RefSeq" id="WP_250340103.1">
    <property type="nucleotide sequence ID" value="NZ_CP063231.1"/>
</dbReference>
<gene>
    <name evidence="1" type="ORF">IM816_05660</name>
</gene>
<accession>A0ABY4T3U4</accession>
<evidence type="ECO:0000313" key="2">
    <source>
        <dbReference type="Proteomes" id="UP001056681"/>
    </source>
</evidence>
<evidence type="ECO:0000313" key="1">
    <source>
        <dbReference type="EMBL" id="URL59582.1"/>
    </source>
</evidence>